<proteinExistence type="predicted"/>
<reference evidence="2 3" key="1">
    <citation type="submission" date="2015-12" db="EMBL/GenBank/DDBJ databases">
        <authorList>
            <person name="Shamseldin A."/>
            <person name="Moawad H."/>
            <person name="Abd El-Rahim W.M."/>
            <person name="Sadowsky M.J."/>
        </authorList>
    </citation>
    <scope>NUCLEOTIDE SEQUENCE [LARGE SCALE GENOMIC DNA]</scope>
    <source>
        <strain evidence="2 3">DG5B</strain>
    </source>
</reference>
<feature type="compositionally biased region" description="Basic and acidic residues" evidence="1">
    <location>
        <begin position="195"/>
        <end position="211"/>
    </location>
</feature>
<dbReference type="InterPro" id="IPR029058">
    <property type="entry name" value="AB_hydrolase_fold"/>
</dbReference>
<sequence length="405" mass="44880">MTDSDPKPPSRFRRALGAVGRAALLPVRGAGYLVRSGKAHRHFFLPVLNGALGDQLAARYDARAIKMSFRQAERDVAVPDLRLTQPHQKTVIFLHGLMGDELIWQAGFQDAPDTRRYGPRLAAEAHIRPLYLRFNSGLHLSENGRELNRLLTELVETYPDAIGELVLVGHSMGGLIIRSAGYYAAQASLNEEFGENQKSDESEKLSQHEALSENGELSQRESSPSGNSSFLIPHSSLKKAPWLAHLRSIFLLGTPNDGSWLEQNSHLTAQLLQRIDLFPTRFLSKALNKRSNGIKDLRFSILVDEDWQDAHADDLTPPRTPVPPLPGVQYHILMGAWLRSTRPSALREYFGDGLVGQDSARGHATFGDEAALLAGASVRTTVFSQQHHGGLLTHPGVFQYLKQWV</sequence>
<organism evidence="2 3">
    <name type="scientific">Hymenobacter sedentarius</name>
    <dbReference type="NCBI Taxonomy" id="1411621"/>
    <lineage>
        <taxon>Bacteria</taxon>
        <taxon>Pseudomonadati</taxon>
        <taxon>Bacteroidota</taxon>
        <taxon>Cytophagia</taxon>
        <taxon>Cytophagales</taxon>
        <taxon>Hymenobacteraceae</taxon>
        <taxon>Hymenobacter</taxon>
    </lineage>
</organism>
<feature type="compositionally biased region" description="Polar residues" evidence="1">
    <location>
        <begin position="215"/>
        <end position="229"/>
    </location>
</feature>
<protein>
    <submittedName>
        <fullName evidence="2">Uncharacterized protein</fullName>
    </submittedName>
</protein>
<dbReference type="RefSeq" id="WP_068193170.1">
    <property type="nucleotide sequence ID" value="NZ_CP013909.1"/>
</dbReference>
<evidence type="ECO:0000313" key="2">
    <source>
        <dbReference type="EMBL" id="ALW85586.1"/>
    </source>
</evidence>
<keyword evidence="3" id="KW-1185">Reference proteome</keyword>
<dbReference type="SUPFAM" id="SSF53474">
    <property type="entry name" value="alpha/beta-Hydrolases"/>
    <property type="match status" value="1"/>
</dbReference>
<dbReference type="AlphaFoldDB" id="A0A0U4C3G1"/>
<dbReference type="Gene3D" id="3.40.50.1820">
    <property type="entry name" value="alpha/beta hydrolase"/>
    <property type="match status" value="1"/>
</dbReference>
<evidence type="ECO:0000256" key="1">
    <source>
        <dbReference type="SAM" id="MobiDB-lite"/>
    </source>
</evidence>
<dbReference type="KEGG" id="hyg:AUC43_11085"/>
<name>A0A0U4C3G1_9BACT</name>
<dbReference type="Proteomes" id="UP000059542">
    <property type="component" value="Chromosome"/>
</dbReference>
<dbReference type="STRING" id="1411621.AUC43_11085"/>
<feature type="region of interest" description="Disordered" evidence="1">
    <location>
        <begin position="194"/>
        <end position="229"/>
    </location>
</feature>
<gene>
    <name evidence="2" type="ORF">AUC43_11085</name>
</gene>
<evidence type="ECO:0000313" key="3">
    <source>
        <dbReference type="Proteomes" id="UP000059542"/>
    </source>
</evidence>
<dbReference type="OrthoDB" id="869379at2"/>
<dbReference type="EMBL" id="CP013909">
    <property type="protein sequence ID" value="ALW85586.1"/>
    <property type="molecule type" value="Genomic_DNA"/>
</dbReference>
<accession>A0A0U4C3G1</accession>